<dbReference type="Pfam" id="PF01328">
    <property type="entry name" value="Peroxidase_2"/>
    <property type="match status" value="1"/>
</dbReference>
<evidence type="ECO:0000256" key="3">
    <source>
        <dbReference type="ARBA" id="ARBA00022617"/>
    </source>
</evidence>
<dbReference type="PANTHER" id="PTHR33577">
    <property type="entry name" value="STERIGMATOCYSTIN BIOSYNTHESIS PEROXIDASE STCC-RELATED"/>
    <property type="match status" value="1"/>
</dbReference>
<dbReference type="InterPro" id="IPR036851">
    <property type="entry name" value="Chloroperoxidase-like_sf"/>
</dbReference>
<keyword evidence="6" id="KW-0408">Iron</keyword>
<evidence type="ECO:0000259" key="8">
    <source>
        <dbReference type="PROSITE" id="PS51405"/>
    </source>
</evidence>
<dbReference type="Proteomes" id="UP001148786">
    <property type="component" value="Unassembled WGS sequence"/>
</dbReference>
<gene>
    <name evidence="9" type="ORF">NLJ89_g4552</name>
</gene>
<evidence type="ECO:0000313" key="9">
    <source>
        <dbReference type="EMBL" id="KAJ3510659.1"/>
    </source>
</evidence>
<dbReference type="GO" id="GO:0004601">
    <property type="term" value="F:peroxidase activity"/>
    <property type="evidence" value="ECO:0007669"/>
    <property type="project" value="UniProtKB-KW"/>
</dbReference>
<dbReference type="GO" id="GO:0046872">
    <property type="term" value="F:metal ion binding"/>
    <property type="evidence" value="ECO:0007669"/>
    <property type="project" value="UniProtKB-KW"/>
</dbReference>
<feature type="domain" description="Heme haloperoxidase family profile" evidence="8">
    <location>
        <begin position="1"/>
        <end position="133"/>
    </location>
</feature>
<keyword evidence="2" id="KW-0575">Peroxidase</keyword>
<organism evidence="9 10">
    <name type="scientific">Agrocybe chaxingu</name>
    <dbReference type="NCBI Taxonomy" id="84603"/>
    <lineage>
        <taxon>Eukaryota</taxon>
        <taxon>Fungi</taxon>
        <taxon>Dikarya</taxon>
        <taxon>Basidiomycota</taxon>
        <taxon>Agaricomycotina</taxon>
        <taxon>Agaricomycetes</taxon>
        <taxon>Agaricomycetidae</taxon>
        <taxon>Agaricales</taxon>
        <taxon>Agaricineae</taxon>
        <taxon>Strophariaceae</taxon>
        <taxon>Agrocybe</taxon>
    </lineage>
</organism>
<evidence type="ECO:0000313" key="10">
    <source>
        <dbReference type="Proteomes" id="UP001148786"/>
    </source>
</evidence>
<dbReference type="OrthoDB" id="2542103at2759"/>
<dbReference type="PANTHER" id="PTHR33577:SF9">
    <property type="entry name" value="PEROXIDASE STCC"/>
    <property type="match status" value="1"/>
</dbReference>
<accession>A0A9W8K324</accession>
<comment type="caution">
    <text evidence="9">The sequence shown here is derived from an EMBL/GenBank/DDBJ whole genome shotgun (WGS) entry which is preliminary data.</text>
</comment>
<evidence type="ECO:0000256" key="6">
    <source>
        <dbReference type="ARBA" id="ARBA00023004"/>
    </source>
</evidence>
<keyword evidence="3" id="KW-0349">Heme</keyword>
<dbReference type="AlphaFoldDB" id="A0A9W8K324"/>
<dbReference type="InterPro" id="IPR000028">
    <property type="entry name" value="Chloroperoxidase"/>
</dbReference>
<keyword evidence="4" id="KW-0479">Metal-binding</keyword>
<evidence type="ECO:0000256" key="5">
    <source>
        <dbReference type="ARBA" id="ARBA00023002"/>
    </source>
</evidence>
<keyword evidence="10" id="KW-1185">Reference proteome</keyword>
<dbReference type="Gene3D" id="1.10.489.10">
    <property type="entry name" value="Chloroperoxidase-like"/>
    <property type="match status" value="1"/>
</dbReference>
<comment type="cofactor">
    <cofactor evidence="1">
        <name>heme b</name>
        <dbReference type="ChEBI" id="CHEBI:60344"/>
    </cofactor>
</comment>
<protein>
    <recommendedName>
        <fullName evidence="8">Heme haloperoxidase family profile domain-containing protein</fullName>
    </recommendedName>
</protein>
<evidence type="ECO:0000256" key="1">
    <source>
        <dbReference type="ARBA" id="ARBA00001970"/>
    </source>
</evidence>
<reference evidence="9" key="1">
    <citation type="submission" date="2022-07" db="EMBL/GenBank/DDBJ databases">
        <title>Genome Sequence of Agrocybe chaxingu.</title>
        <authorList>
            <person name="Buettner E."/>
        </authorList>
    </citation>
    <scope>NUCLEOTIDE SEQUENCE</scope>
    <source>
        <strain evidence="9">MP-N11</strain>
    </source>
</reference>
<proteinExistence type="inferred from homology"/>
<comment type="similarity">
    <text evidence="7">Belongs to the chloroperoxidase family.</text>
</comment>
<keyword evidence="5" id="KW-0560">Oxidoreductase</keyword>
<name>A0A9W8K324_9AGAR</name>
<dbReference type="EMBL" id="JANKHO010000382">
    <property type="protein sequence ID" value="KAJ3510659.1"/>
    <property type="molecule type" value="Genomic_DNA"/>
</dbReference>
<evidence type="ECO:0000256" key="4">
    <source>
        <dbReference type="ARBA" id="ARBA00022723"/>
    </source>
</evidence>
<dbReference type="PROSITE" id="PS51405">
    <property type="entry name" value="HEME_HALOPEROXIDASE"/>
    <property type="match status" value="1"/>
</dbReference>
<sequence length="208" mass="23370">MEPQFSRRDAFFGSNDAFNETLFEQFVEYSNRFGGGNYNLTAAAELRFKRIQDGIATNHEFSLVGLRYFAAYGESVAPINFFVDGRRNDGQLDMEAARGFFQFSRMPDGFFPSNETRSGQGVEVVIGTHPVQPGRNTGQVNSCTVDPDSPDFSDACLLYENFVNKTVKGLYPNPRGRLRKALLMNLDFFWRGVNSTSGCAQVFPYGRN</sequence>
<evidence type="ECO:0000256" key="2">
    <source>
        <dbReference type="ARBA" id="ARBA00022559"/>
    </source>
</evidence>
<evidence type="ECO:0000256" key="7">
    <source>
        <dbReference type="ARBA" id="ARBA00025795"/>
    </source>
</evidence>